<proteinExistence type="predicted"/>
<feature type="compositionally biased region" description="Basic and acidic residues" evidence="1">
    <location>
        <begin position="72"/>
        <end position="100"/>
    </location>
</feature>
<dbReference type="AlphaFoldDB" id="A0A9E7HJP6"/>
<feature type="compositionally biased region" description="Basic and acidic residues" evidence="1">
    <location>
        <begin position="149"/>
        <end position="177"/>
    </location>
</feature>
<gene>
    <name evidence="2" type="ORF">MUK42_07289</name>
</gene>
<dbReference type="EMBL" id="CP097510">
    <property type="protein sequence ID" value="URE34420.1"/>
    <property type="molecule type" value="Genomic_DNA"/>
</dbReference>
<evidence type="ECO:0000313" key="2">
    <source>
        <dbReference type="EMBL" id="URE34420.1"/>
    </source>
</evidence>
<evidence type="ECO:0000256" key="1">
    <source>
        <dbReference type="SAM" id="MobiDB-lite"/>
    </source>
</evidence>
<feature type="compositionally biased region" description="Low complexity" evidence="1">
    <location>
        <begin position="131"/>
        <end position="142"/>
    </location>
</feature>
<organism evidence="2 3">
    <name type="scientific">Musa troglodytarum</name>
    <name type="common">fe'i banana</name>
    <dbReference type="NCBI Taxonomy" id="320322"/>
    <lineage>
        <taxon>Eukaryota</taxon>
        <taxon>Viridiplantae</taxon>
        <taxon>Streptophyta</taxon>
        <taxon>Embryophyta</taxon>
        <taxon>Tracheophyta</taxon>
        <taxon>Spermatophyta</taxon>
        <taxon>Magnoliopsida</taxon>
        <taxon>Liliopsida</taxon>
        <taxon>Zingiberales</taxon>
        <taxon>Musaceae</taxon>
        <taxon>Musa</taxon>
    </lineage>
</organism>
<protein>
    <submittedName>
        <fullName evidence="2">Uncharacterized protein</fullName>
    </submittedName>
</protein>
<evidence type="ECO:0000313" key="3">
    <source>
        <dbReference type="Proteomes" id="UP001055439"/>
    </source>
</evidence>
<feature type="compositionally biased region" description="Pro residues" evidence="1">
    <location>
        <begin position="43"/>
        <end position="63"/>
    </location>
</feature>
<feature type="compositionally biased region" description="Gly residues" evidence="1">
    <location>
        <begin position="101"/>
        <end position="110"/>
    </location>
</feature>
<feature type="region of interest" description="Disordered" evidence="1">
    <location>
        <begin position="1"/>
        <end position="188"/>
    </location>
</feature>
<name>A0A9E7HJP6_9LILI</name>
<dbReference type="Proteomes" id="UP001055439">
    <property type="component" value="Chromosome 8"/>
</dbReference>
<sequence length="188" mass="19340">MSLPTPAVSPPLHTTKRKRAVMAALRSSTAGLRASAASSPAASVPPPPPPPLPQALPEAPPPRGGRRRHDGHGRVELRKRPRGSGEVERHPGGDGGRHGEGGPPLRGPGGAVLLRQPHGGAGEEAGDLGGDLRLLGAAAAHRQLPQHTRGHEPDRHHRRDREGVRRVLQPHDGDGARGGDVGGGHGGG</sequence>
<reference evidence="2" key="1">
    <citation type="submission" date="2022-05" db="EMBL/GenBank/DDBJ databases">
        <title>The Musa troglodytarum L. genome provides insights into the mechanism of non-climacteric behaviour and enrichment of carotenoids.</title>
        <authorList>
            <person name="Wang J."/>
        </authorList>
    </citation>
    <scope>NUCLEOTIDE SEQUENCE</scope>
    <source>
        <tissue evidence="2">Leaf</tissue>
    </source>
</reference>
<keyword evidence="3" id="KW-1185">Reference proteome</keyword>
<feature type="compositionally biased region" description="Gly residues" evidence="1">
    <location>
        <begin position="119"/>
        <end position="129"/>
    </location>
</feature>
<feature type="compositionally biased region" description="Gly residues" evidence="1">
    <location>
        <begin position="178"/>
        <end position="188"/>
    </location>
</feature>
<dbReference type="OrthoDB" id="1262810at2759"/>
<accession>A0A9E7HJP6</accession>